<organism evidence="1 2">
    <name type="scientific">Methanobacterium formicicum</name>
    <dbReference type="NCBI Taxonomy" id="2162"/>
    <lineage>
        <taxon>Archaea</taxon>
        <taxon>Methanobacteriati</taxon>
        <taxon>Methanobacteriota</taxon>
        <taxon>Methanomada group</taxon>
        <taxon>Methanobacteria</taxon>
        <taxon>Methanobacteriales</taxon>
        <taxon>Methanobacteriaceae</taxon>
        <taxon>Methanobacterium</taxon>
    </lineage>
</organism>
<accession>A0A843AQU4</accession>
<comment type="caution">
    <text evidence="1">The sequence shown here is derived from an EMBL/GenBank/DDBJ whole genome shotgun (WGS) entry which is preliminary data.</text>
</comment>
<proteinExistence type="predicted"/>
<gene>
    <name evidence="1" type="ORF">ISP06_00520</name>
</gene>
<sequence>MVDQESLFIAQVTKIIEKRESDMDWGFVLKTYGFDYLLERYTRLERSQYWQDEDYPWNIRHTLKDAYEDRQDDTLEMIHFILDNNLKIEDEDFIKYPWLKEFLERGGYTYYKPISGFKGNYLVIENVPHDFYRELIDLINKCYDYEIFSGVMVFSRKLLENLIIDILKNYHGSDIDKYYIQTQGRFHDFRTVLNNFEEIIDDLKPIEPSLDKKIIKEIGQYKDTANRKTHSLVVKVSENEIESHRSNLNHLVKLLIKIILEQRTHTKTSTRNTVGTPTIVQKQPVHKNKAKKRKTGDKQNLVSNLSSKKGFNIFINIIPSDTSKSYDLSMIEANNQISANLRPIYCGSWKNNYNFDGFLTYSGNTKEESDSYVQIFKNGVIEAVYTDNSSEIEYIDINWLEKLLINYIKLYSKALGDLGIPYPISILIIIKGVEGKKFITDSFRSILGKDIPIDRDILELPEVTINNFDDHITKYLKPVFDSLWNAGGYEKSNNYNENGEYMH</sequence>
<reference evidence="1" key="1">
    <citation type="submission" date="2020-10" db="EMBL/GenBank/DDBJ databases">
        <title>Dehalococcoides mccartyi of a TCE/Cr reducing biochatode.</title>
        <authorList>
            <person name="Matturro B."/>
        </authorList>
    </citation>
    <scope>NUCLEOTIDE SEQUENCE</scope>
    <source>
        <strain evidence="1">Bin2</strain>
    </source>
</reference>
<dbReference type="Proteomes" id="UP000606900">
    <property type="component" value="Unassembled WGS sequence"/>
</dbReference>
<evidence type="ECO:0000313" key="2">
    <source>
        <dbReference type="Proteomes" id="UP000606900"/>
    </source>
</evidence>
<protein>
    <submittedName>
        <fullName evidence="1">Uncharacterized protein</fullName>
    </submittedName>
</protein>
<dbReference type="EMBL" id="JADIIL010000003">
    <property type="protein sequence ID" value="MBF4473943.1"/>
    <property type="molecule type" value="Genomic_DNA"/>
</dbReference>
<name>A0A843AQU4_METFO</name>
<evidence type="ECO:0000313" key="1">
    <source>
        <dbReference type="EMBL" id="MBF4473943.1"/>
    </source>
</evidence>
<dbReference type="RefSeq" id="WP_276697867.1">
    <property type="nucleotide sequence ID" value="NZ_JADIIL010000003.1"/>
</dbReference>
<dbReference type="AlphaFoldDB" id="A0A843AQU4"/>